<dbReference type="GO" id="GO:0046872">
    <property type="term" value="F:metal ion binding"/>
    <property type="evidence" value="ECO:0007669"/>
    <property type="project" value="UniProtKB-KW"/>
</dbReference>
<sequence length="148" mass="15935">MQGRCQCDAVRFTTPVPNPFKWFVCHCLECRRQSSSAFGISAIFPAFDIRAAATKGGDEIGVFTHSNTASGNTKTCYFCKRCGTRFMHHGHGGANVAVKGGCLDDVDGDCLASATHIWTKRALMPIPEGAESWPEDAPEPEPKSDAAP</sequence>
<dbReference type="PROSITE" id="PS51891">
    <property type="entry name" value="CENP_V_GFA"/>
    <property type="match status" value="1"/>
</dbReference>
<evidence type="ECO:0000256" key="2">
    <source>
        <dbReference type="ARBA" id="ARBA00022723"/>
    </source>
</evidence>
<dbReference type="Pfam" id="PF04828">
    <property type="entry name" value="GFA"/>
    <property type="match status" value="1"/>
</dbReference>
<evidence type="ECO:0000256" key="3">
    <source>
        <dbReference type="ARBA" id="ARBA00022833"/>
    </source>
</evidence>
<keyword evidence="3" id="KW-0862">Zinc</keyword>
<dbReference type="GO" id="GO:0016846">
    <property type="term" value="F:carbon-sulfur lyase activity"/>
    <property type="evidence" value="ECO:0007669"/>
    <property type="project" value="InterPro"/>
</dbReference>
<dbReference type="InterPro" id="IPR011057">
    <property type="entry name" value="Mss4-like_sf"/>
</dbReference>
<evidence type="ECO:0000256" key="5">
    <source>
        <dbReference type="SAM" id="MobiDB-lite"/>
    </source>
</evidence>
<keyword evidence="2" id="KW-0479">Metal-binding</keyword>
<feature type="region of interest" description="Disordered" evidence="5">
    <location>
        <begin position="128"/>
        <end position="148"/>
    </location>
</feature>
<reference evidence="7 8" key="1">
    <citation type="submission" date="2015-01" db="EMBL/GenBank/DDBJ databases">
        <title>The Genome Sequence of Exophiala spinifera CBS89968.</title>
        <authorList>
            <consortium name="The Broad Institute Genomics Platform"/>
            <person name="Cuomo C."/>
            <person name="de Hoog S."/>
            <person name="Gorbushina A."/>
            <person name="Stielow B."/>
            <person name="Teixiera M."/>
            <person name="Abouelleil A."/>
            <person name="Chapman S.B."/>
            <person name="Priest M."/>
            <person name="Young S.K."/>
            <person name="Wortman J."/>
            <person name="Nusbaum C."/>
            <person name="Birren B."/>
        </authorList>
    </citation>
    <scope>NUCLEOTIDE SEQUENCE [LARGE SCALE GENOMIC DNA]</scope>
    <source>
        <strain evidence="7 8">CBS 89968</strain>
    </source>
</reference>
<name>A0A0D2BRW5_9EURO</name>
<dbReference type="SUPFAM" id="SSF51316">
    <property type="entry name" value="Mss4-like"/>
    <property type="match status" value="1"/>
</dbReference>
<dbReference type="Proteomes" id="UP000053328">
    <property type="component" value="Unassembled WGS sequence"/>
</dbReference>
<feature type="domain" description="CENP-V/GFA" evidence="6">
    <location>
        <begin position="1"/>
        <end position="134"/>
    </location>
</feature>
<evidence type="ECO:0000256" key="1">
    <source>
        <dbReference type="ARBA" id="ARBA00005495"/>
    </source>
</evidence>
<organism evidence="7 8">
    <name type="scientific">Exophiala spinifera</name>
    <dbReference type="NCBI Taxonomy" id="91928"/>
    <lineage>
        <taxon>Eukaryota</taxon>
        <taxon>Fungi</taxon>
        <taxon>Dikarya</taxon>
        <taxon>Ascomycota</taxon>
        <taxon>Pezizomycotina</taxon>
        <taxon>Eurotiomycetes</taxon>
        <taxon>Chaetothyriomycetidae</taxon>
        <taxon>Chaetothyriales</taxon>
        <taxon>Herpotrichiellaceae</taxon>
        <taxon>Exophiala</taxon>
    </lineage>
</organism>
<dbReference type="OrthoDB" id="5290969at2759"/>
<protein>
    <recommendedName>
        <fullName evidence="6">CENP-V/GFA domain-containing protein</fullName>
    </recommendedName>
</protein>
<dbReference type="HOGENOM" id="CLU_055491_1_1_1"/>
<evidence type="ECO:0000313" key="7">
    <source>
        <dbReference type="EMBL" id="KIW21155.1"/>
    </source>
</evidence>
<comment type="similarity">
    <text evidence="1">Belongs to the Gfa family.</text>
</comment>
<dbReference type="PANTHER" id="PTHR33337:SF3">
    <property type="entry name" value="CENP-V_GFA DOMAIN-CONTAINING PROTEIN"/>
    <property type="match status" value="1"/>
</dbReference>
<proteinExistence type="inferred from homology"/>
<evidence type="ECO:0000259" key="6">
    <source>
        <dbReference type="PROSITE" id="PS51891"/>
    </source>
</evidence>
<accession>A0A0D2BRW5</accession>
<dbReference type="Gene3D" id="3.90.1590.10">
    <property type="entry name" value="glutathione-dependent formaldehyde- activating enzyme (gfa)"/>
    <property type="match status" value="1"/>
</dbReference>
<dbReference type="GeneID" id="27328818"/>
<gene>
    <name evidence="7" type="ORF">PV08_01735</name>
</gene>
<evidence type="ECO:0000256" key="4">
    <source>
        <dbReference type="ARBA" id="ARBA00023239"/>
    </source>
</evidence>
<dbReference type="InterPro" id="IPR006913">
    <property type="entry name" value="CENP-V/GFA"/>
</dbReference>
<dbReference type="RefSeq" id="XP_016241371.1">
    <property type="nucleotide sequence ID" value="XM_016376095.1"/>
</dbReference>
<dbReference type="VEuPathDB" id="FungiDB:PV08_01735"/>
<keyword evidence="8" id="KW-1185">Reference proteome</keyword>
<dbReference type="AlphaFoldDB" id="A0A0D2BRW5"/>
<dbReference type="EMBL" id="KN847492">
    <property type="protein sequence ID" value="KIW21155.1"/>
    <property type="molecule type" value="Genomic_DNA"/>
</dbReference>
<evidence type="ECO:0000313" key="8">
    <source>
        <dbReference type="Proteomes" id="UP000053328"/>
    </source>
</evidence>
<keyword evidence="4" id="KW-0456">Lyase</keyword>
<dbReference type="PANTHER" id="PTHR33337">
    <property type="entry name" value="GFA DOMAIN-CONTAINING PROTEIN"/>
    <property type="match status" value="1"/>
</dbReference>